<evidence type="ECO:0000313" key="2">
    <source>
        <dbReference type="EMBL" id="KAF5371689.1"/>
    </source>
</evidence>
<keyword evidence="1" id="KW-0802">TPR repeat</keyword>
<protein>
    <recommendedName>
        <fullName evidence="4">DUF4470 domain-containing protein</fullName>
    </recommendedName>
</protein>
<sequence>MPAAEDASALKQKGNLHFQNGKFAEAVALYKRAESTAPQDPVYPSNLSAALYELGDYSACFQAICRAVSNASNPKDDHSSLLSRLSLRMAKSLSLGSRNGMINTFTIEKEKTAVERLKTLGKSSDPKSELAITWEQWRRVEEEAKSVSNGVEEAKTRLTRLPLYRKIFCPSLEYYSIGQDDPLSIVEDWGPQPEEANPMNLSHLTAEQRAHLAFLFAGVARHVYASMIGIHRAYERLSKLHKKELNVHLTLLDIHPTALARDLIIMLLLEDLISAKSRTECDEIKATILYTFASALMPPVCFQRFMNTVDHLLTILQSDPAKLPSWIYIVPSVIPSLIDSLTYWKTRAPSKSSSMTLQYHTPSSETNGEMLDSLPIIAAEMQAHEAERTKALRAEVDKMPDKEVIKRARELMPEIPDYPKASDPEGDRGLWLKLARDEILDYFLEATGSGGFDKGVMTMEAALYKGVKVLVPPKKILKESKPLEEAWRVLRDIEDRRRRPSPETTDEGVKSAKTFIENNWKPNISLFDSFQEQAYAKPGWKNFGATLTTEHATGYPDLCFETFDIMQQLEQAAERLGVLDKKRDINKDCPSFSIASAFFDGVAEALKAMKDKVKWEILRGDMCQRLLSMRLGKDTDRPEEFPRKFMRIWQSNVPDYTHGPLNSAIYVAPCLEDDPHASTSSNCLLNCGNWKSGDDFCHTYTLLYSSELKRFLGLRVKDMVPVFGLITLVPLSQSYPLPLSQLTSRAELTHWLTRILLNTIAPGDAQRDRWRVRLPNNLTTFLNILLHLHNIGYPGHYLSHFLSDVVTDSLYSTAVPYVGQAPIPLREHDRSVPKRKLHLHPWMLDFELMISSAYEMLPFPLLLPNDSQKSEDDFHVASMDEMGCYEANMTQWALSYNTPFLFNNDPTLSLVFRQPGAPEANILAKKMNEVVEGKLTKKGQIYVQTIVEQCDMRSGKVVWKMRKSRFEKMKREGWTVEPIRNDIQQTAAYRVPWSDWKEATSL</sequence>
<reference evidence="2 3" key="1">
    <citation type="journal article" date="2020" name="ISME J.">
        <title>Uncovering the hidden diversity of litter-decomposition mechanisms in mushroom-forming fungi.</title>
        <authorList>
            <person name="Floudas D."/>
            <person name="Bentzer J."/>
            <person name="Ahren D."/>
            <person name="Johansson T."/>
            <person name="Persson P."/>
            <person name="Tunlid A."/>
        </authorList>
    </citation>
    <scope>NUCLEOTIDE SEQUENCE [LARGE SCALE GENOMIC DNA]</scope>
    <source>
        <strain evidence="2 3">CBS 291.85</strain>
    </source>
</reference>
<evidence type="ECO:0008006" key="4">
    <source>
        <dbReference type="Google" id="ProtNLM"/>
    </source>
</evidence>
<dbReference type="Gene3D" id="1.25.40.10">
    <property type="entry name" value="Tetratricopeptide repeat domain"/>
    <property type="match status" value="1"/>
</dbReference>
<dbReference type="AlphaFoldDB" id="A0A8H5GUY4"/>
<dbReference type="Proteomes" id="UP000559256">
    <property type="component" value="Unassembled WGS sequence"/>
</dbReference>
<dbReference type="InterPro" id="IPR019734">
    <property type="entry name" value="TPR_rpt"/>
</dbReference>
<evidence type="ECO:0000256" key="1">
    <source>
        <dbReference type="PROSITE-ProRule" id="PRU00339"/>
    </source>
</evidence>
<dbReference type="OrthoDB" id="2423701at2759"/>
<dbReference type="SMART" id="SM00028">
    <property type="entry name" value="TPR"/>
    <property type="match status" value="1"/>
</dbReference>
<organism evidence="2 3">
    <name type="scientific">Tetrapyrgos nigripes</name>
    <dbReference type="NCBI Taxonomy" id="182062"/>
    <lineage>
        <taxon>Eukaryota</taxon>
        <taxon>Fungi</taxon>
        <taxon>Dikarya</taxon>
        <taxon>Basidiomycota</taxon>
        <taxon>Agaricomycotina</taxon>
        <taxon>Agaricomycetes</taxon>
        <taxon>Agaricomycetidae</taxon>
        <taxon>Agaricales</taxon>
        <taxon>Marasmiineae</taxon>
        <taxon>Marasmiaceae</taxon>
        <taxon>Tetrapyrgos</taxon>
    </lineage>
</organism>
<keyword evidence="3" id="KW-1185">Reference proteome</keyword>
<proteinExistence type="predicted"/>
<dbReference type="PROSITE" id="PS50005">
    <property type="entry name" value="TPR"/>
    <property type="match status" value="1"/>
</dbReference>
<evidence type="ECO:0000313" key="3">
    <source>
        <dbReference type="Proteomes" id="UP000559256"/>
    </source>
</evidence>
<comment type="caution">
    <text evidence="2">The sequence shown here is derived from an EMBL/GenBank/DDBJ whole genome shotgun (WGS) entry which is preliminary data.</text>
</comment>
<accession>A0A8H5GUY4</accession>
<name>A0A8H5GUY4_9AGAR</name>
<dbReference type="SUPFAM" id="SSF48452">
    <property type="entry name" value="TPR-like"/>
    <property type="match status" value="1"/>
</dbReference>
<dbReference type="InterPro" id="IPR011990">
    <property type="entry name" value="TPR-like_helical_dom_sf"/>
</dbReference>
<gene>
    <name evidence="2" type="ORF">D9758_003390</name>
</gene>
<feature type="repeat" description="TPR" evidence="1">
    <location>
        <begin position="7"/>
        <end position="40"/>
    </location>
</feature>
<dbReference type="EMBL" id="JAACJM010000007">
    <property type="protein sequence ID" value="KAF5371689.1"/>
    <property type="molecule type" value="Genomic_DNA"/>
</dbReference>